<dbReference type="EMBL" id="JAPDOB010000001">
    <property type="protein sequence ID" value="MCW3796705.1"/>
    <property type="molecule type" value="Genomic_DNA"/>
</dbReference>
<name>A0ABT3JD59_9SPHN</name>
<reference evidence="1 2" key="1">
    <citation type="submission" date="2022-10" db="EMBL/GenBank/DDBJ databases">
        <title>Sphingomonas sp.</title>
        <authorList>
            <person name="Jin C."/>
        </authorList>
    </citation>
    <scope>NUCLEOTIDE SEQUENCE [LARGE SCALE GENOMIC DNA]</scope>
    <source>
        <strain evidence="1 2">BN140010</strain>
    </source>
</reference>
<evidence type="ECO:0000313" key="1">
    <source>
        <dbReference type="EMBL" id="MCW3796705.1"/>
    </source>
</evidence>
<dbReference type="Proteomes" id="UP001526246">
    <property type="component" value="Unassembled WGS sequence"/>
</dbReference>
<proteinExistence type="predicted"/>
<gene>
    <name evidence="1" type="ORF">OMW55_02645</name>
</gene>
<organism evidence="1 2">
    <name type="scientific">Sphingomonas arvum</name>
    <dbReference type="NCBI Taxonomy" id="2992113"/>
    <lineage>
        <taxon>Bacteria</taxon>
        <taxon>Pseudomonadati</taxon>
        <taxon>Pseudomonadota</taxon>
        <taxon>Alphaproteobacteria</taxon>
        <taxon>Sphingomonadales</taxon>
        <taxon>Sphingomonadaceae</taxon>
        <taxon>Sphingomonas</taxon>
    </lineage>
</organism>
<accession>A0ABT3JD59</accession>
<protein>
    <submittedName>
        <fullName evidence="1">Uncharacterized protein</fullName>
    </submittedName>
</protein>
<keyword evidence="2" id="KW-1185">Reference proteome</keyword>
<sequence length="60" mass="6845">MSTLQFYTERAAECRRDADSATLENVRQRNATAADAWDAMALRMRRAQQQREVNEAAKLG</sequence>
<dbReference type="RefSeq" id="WP_264880606.1">
    <property type="nucleotide sequence ID" value="NZ_JAPDOB010000001.1"/>
</dbReference>
<comment type="caution">
    <text evidence="1">The sequence shown here is derived from an EMBL/GenBank/DDBJ whole genome shotgun (WGS) entry which is preliminary data.</text>
</comment>
<evidence type="ECO:0000313" key="2">
    <source>
        <dbReference type="Proteomes" id="UP001526246"/>
    </source>
</evidence>